<dbReference type="Gene3D" id="1.10.260.40">
    <property type="entry name" value="lambda repressor-like DNA-binding domains"/>
    <property type="match status" value="1"/>
</dbReference>
<dbReference type="SMART" id="SM00530">
    <property type="entry name" value="HTH_XRE"/>
    <property type="match status" value="1"/>
</dbReference>
<dbReference type="Pfam" id="PF13560">
    <property type="entry name" value="HTH_31"/>
    <property type="match status" value="1"/>
</dbReference>
<keyword evidence="2" id="KW-0614">Plasmid</keyword>
<proteinExistence type="predicted"/>
<organism evidence="2 3">
    <name type="scientific">Azospirillum brasilense</name>
    <dbReference type="NCBI Taxonomy" id="192"/>
    <lineage>
        <taxon>Bacteria</taxon>
        <taxon>Pseudomonadati</taxon>
        <taxon>Pseudomonadota</taxon>
        <taxon>Alphaproteobacteria</taxon>
        <taxon>Rhodospirillales</taxon>
        <taxon>Azospirillaceae</taxon>
        <taxon>Azospirillum</taxon>
    </lineage>
</organism>
<dbReference type="RefSeq" id="WP_094304013.1">
    <property type="nucleotide sequence ID" value="NZ_NOWT01000012.1"/>
</dbReference>
<dbReference type="InterPro" id="IPR001387">
    <property type="entry name" value="Cro/C1-type_HTH"/>
</dbReference>
<dbReference type="InterPro" id="IPR010982">
    <property type="entry name" value="Lambda_DNA-bd_dom_sf"/>
</dbReference>
<sequence length="108" mass="11814">MTETVTIPRAEFDTLTARPEDLEDILTVMQARGGQPMPLEWAKRILEGESPVRVWREFRGLSLRGLAGKAGVSAGYPSEIEAGKKPGSVEAYKALAEALDTTVDWLVL</sequence>
<dbReference type="Proteomes" id="UP000215367">
    <property type="component" value="Unassembled WGS sequence"/>
</dbReference>
<reference evidence="2 3" key="1">
    <citation type="submission" date="2017-07" db="EMBL/GenBank/DDBJ databases">
        <title>Whole genome sequence of Azospirillum brasilense 2A1, a potential biofertilizer strain.</title>
        <authorList>
            <person name="Fontana C.A."/>
            <person name="Toffoli L.M."/>
            <person name="Salazar S.M."/>
            <person name="Puglisi E."/>
            <person name="Pedraza R."/>
            <person name="Bassi D."/>
            <person name="Cocconcelli P.S."/>
        </authorList>
    </citation>
    <scope>NUCLEOTIDE SEQUENCE [LARGE SCALE GENOMIC DNA]</scope>
    <source>
        <strain evidence="2 3">2A1</strain>
        <plasmid evidence="2">unnamed</plasmid>
    </source>
</reference>
<dbReference type="SUPFAM" id="SSF47413">
    <property type="entry name" value="lambda repressor-like DNA-binding domains"/>
    <property type="match status" value="1"/>
</dbReference>
<evidence type="ECO:0000313" key="2">
    <source>
        <dbReference type="EMBL" id="OYD83740.1"/>
    </source>
</evidence>
<comment type="caution">
    <text evidence="2">The sequence shown here is derived from an EMBL/GenBank/DDBJ whole genome shotgun (WGS) entry which is preliminary data.</text>
</comment>
<evidence type="ECO:0000259" key="1">
    <source>
        <dbReference type="PROSITE" id="PS50943"/>
    </source>
</evidence>
<accession>A0A235HCX4</accession>
<dbReference type="AlphaFoldDB" id="A0A235HCX4"/>
<protein>
    <recommendedName>
        <fullName evidence="1">HTH cro/C1-type domain-containing protein</fullName>
    </recommendedName>
</protein>
<dbReference type="GO" id="GO:0003677">
    <property type="term" value="F:DNA binding"/>
    <property type="evidence" value="ECO:0007669"/>
    <property type="project" value="InterPro"/>
</dbReference>
<dbReference type="PROSITE" id="PS50943">
    <property type="entry name" value="HTH_CROC1"/>
    <property type="match status" value="1"/>
</dbReference>
<gene>
    <name evidence="2" type="ORF">CHT98_14740</name>
</gene>
<evidence type="ECO:0000313" key="3">
    <source>
        <dbReference type="Proteomes" id="UP000215367"/>
    </source>
</evidence>
<name>A0A235HCX4_AZOBR</name>
<geneLocation type="plasmid" evidence="2">
    <name>unnamed</name>
</geneLocation>
<dbReference type="CDD" id="cd00093">
    <property type="entry name" value="HTH_XRE"/>
    <property type="match status" value="1"/>
</dbReference>
<dbReference type="EMBL" id="NOWT01000012">
    <property type="protein sequence ID" value="OYD83740.1"/>
    <property type="molecule type" value="Genomic_DNA"/>
</dbReference>
<feature type="domain" description="HTH cro/C1-type" evidence="1">
    <location>
        <begin position="52"/>
        <end position="106"/>
    </location>
</feature>